<dbReference type="AlphaFoldDB" id="A0AAN9JVI4"/>
<gene>
    <name evidence="1" type="ORF">VNO77_44212</name>
</gene>
<accession>A0AAN9JVI4</accession>
<keyword evidence="2" id="KW-1185">Reference proteome</keyword>
<organism evidence="1 2">
    <name type="scientific">Canavalia gladiata</name>
    <name type="common">Sword bean</name>
    <name type="synonym">Dolichos gladiatus</name>
    <dbReference type="NCBI Taxonomy" id="3824"/>
    <lineage>
        <taxon>Eukaryota</taxon>
        <taxon>Viridiplantae</taxon>
        <taxon>Streptophyta</taxon>
        <taxon>Embryophyta</taxon>
        <taxon>Tracheophyta</taxon>
        <taxon>Spermatophyta</taxon>
        <taxon>Magnoliopsida</taxon>
        <taxon>eudicotyledons</taxon>
        <taxon>Gunneridae</taxon>
        <taxon>Pentapetalae</taxon>
        <taxon>rosids</taxon>
        <taxon>fabids</taxon>
        <taxon>Fabales</taxon>
        <taxon>Fabaceae</taxon>
        <taxon>Papilionoideae</taxon>
        <taxon>50 kb inversion clade</taxon>
        <taxon>NPAAA clade</taxon>
        <taxon>indigoferoid/millettioid clade</taxon>
        <taxon>Phaseoleae</taxon>
        <taxon>Canavalia</taxon>
    </lineage>
</organism>
<reference evidence="1 2" key="1">
    <citation type="submission" date="2024-01" db="EMBL/GenBank/DDBJ databases">
        <title>The genomes of 5 underutilized Papilionoideae crops provide insights into root nodulation and disease resistanc.</title>
        <authorList>
            <person name="Jiang F."/>
        </authorList>
    </citation>
    <scope>NUCLEOTIDE SEQUENCE [LARGE SCALE GENOMIC DNA]</scope>
    <source>
        <strain evidence="1">LVBAO_FW01</strain>
        <tissue evidence="1">Leaves</tissue>
    </source>
</reference>
<evidence type="ECO:0000313" key="2">
    <source>
        <dbReference type="Proteomes" id="UP001367508"/>
    </source>
</evidence>
<sequence>MKTKKKENKKKKKRTLQVHACRGLFGEVGFVFEERIETQPSGWRLGFKRSSGSFFQASLSLKSLEKELLNEGVKLTRQGGAAFLKSTLREALYFSRFREGTLYSGYSLKPSEVAQLIGPLFRALYQKRGTRRTTHNGGSCAQNLVGWLPSNRMETVYALAPLVISAHAREGRLAGGGSRLEEEWPRVDVRSNVYDCMHSHPYSFKHFGGIILRCYPSWLCVKVLILNAWLMQSSCTYFELISEFLMLWPSKCGHRGACEAVAVRPIRTVHSENLINDVIEKITETLKDHPKIMKVNGPSGIHALPTREVFLQFLLEACTLASLIDNTSFDAKANNVILGNGGSSPLVRLLVHWPPDSEFESPHMAFVSLIYIQANLIIGLHHLPP</sequence>
<dbReference type="Proteomes" id="UP001367508">
    <property type="component" value="Unassembled WGS sequence"/>
</dbReference>
<protein>
    <submittedName>
        <fullName evidence="1">Uncharacterized protein</fullName>
    </submittedName>
</protein>
<comment type="caution">
    <text evidence="1">The sequence shown here is derived from an EMBL/GenBank/DDBJ whole genome shotgun (WGS) entry which is preliminary data.</text>
</comment>
<name>A0AAN9JVI4_CANGL</name>
<evidence type="ECO:0000313" key="1">
    <source>
        <dbReference type="EMBL" id="KAK7306285.1"/>
    </source>
</evidence>
<dbReference type="EMBL" id="JAYMYQ010000011">
    <property type="protein sequence ID" value="KAK7306285.1"/>
    <property type="molecule type" value="Genomic_DNA"/>
</dbReference>
<proteinExistence type="predicted"/>